<dbReference type="AlphaFoldDB" id="A0A7W5UI35"/>
<dbReference type="SMART" id="SM00100">
    <property type="entry name" value="cNMP"/>
    <property type="match status" value="1"/>
</dbReference>
<dbReference type="Gene3D" id="2.60.120.10">
    <property type="entry name" value="Jelly Rolls"/>
    <property type="match status" value="1"/>
</dbReference>
<dbReference type="InterPro" id="IPR036390">
    <property type="entry name" value="WH_DNA-bd_sf"/>
</dbReference>
<comment type="caution">
    <text evidence="6">The sequence shown here is derived from an EMBL/GenBank/DDBJ whole genome shotgun (WGS) entry which is preliminary data.</text>
</comment>
<organism evidence="6 7">
    <name type="scientific">Alloprevotella rava</name>
    <dbReference type="NCBI Taxonomy" id="671218"/>
    <lineage>
        <taxon>Bacteria</taxon>
        <taxon>Pseudomonadati</taxon>
        <taxon>Bacteroidota</taxon>
        <taxon>Bacteroidia</taxon>
        <taxon>Bacteroidales</taxon>
        <taxon>Prevotellaceae</taxon>
        <taxon>Alloprevotella</taxon>
    </lineage>
</organism>
<dbReference type="InterPro" id="IPR000595">
    <property type="entry name" value="cNMP-bd_dom"/>
</dbReference>
<keyword evidence="2" id="KW-0238">DNA-binding</keyword>
<dbReference type="InterPro" id="IPR018490">
    <property type="entry name" value="cNMP-bd_dom_sf"/>
</dbReference>
<evidence type="ECO:0000256" key="3">
    <source>
        <dbReference type="ARBA" id="ARBA00023163"/>
    </source>
</evidence>
<evidence type="ECO:0000259" key="5">
    <source>
        <dbReference type="PROSITE" id="PS51063"/>
    </source>
</evidence>
<dbReference type="CDD" id="cd00038">
    <property type="entry name" value="CAP_ED"/>
    <property type="match status" value="1"/>
</dbReference>
<dbReference type="SUPFAM" id="SSF51206">
    <property type="entry name" value="cAMP-binding domain-like"/>
    <property type="match status" value="1"/>
</dbReference>
<name>A0A7W5UI35_9BACT</name>
<dbReference type="SUPFAM" id="SSF46785">
    <property type="entry name" value="Winged helix' DNA-binding domain"/>
    <property type="match status" value="1"/>
</dbReference>
<dbReference type="EMBL" id="JACICA010000002">
    <property type="protein sequence ID" value="MBB3702300.1"/>
    <property type="molecule type" value="Genomic_DNA"/>
</dbReference>
<evidence type="ECO:0000259" key="4">
    <source>
        <dbReference type="PROSITE" id="PS50042"/>
    </source>
</evidence>
<reference evidence="6 7" key="1">
    <citation type="submission" date="2020-08" db="EMBL/GenBank/DDBJ databases">
        <title>Genomic Encyclopedia of Type Strains, Phase IV (KMG-IV): sequencing the most valuable type-strain genomes for metagenomic binning, comparative biology and taxonomic classification.</title>
        <authorList>
            <person name="Goeker M."/>
        </authorList>
    </citation>
    <scope>NUCLEOTIDE SEQUENCE [LARGE SCALE GENOMIC DNA]</scope>
    <source>
        <strain evidence="6 7">DSM 22548</strain>
    </source>
</reference>
<dbReference type="Pfam" id="PF00027">
    <property type="entry name" value="cNMP_binding"/>
    <property type="match status" value="1"/>
</dbReference>
<dbReference type="RefSeq" id="WP_183695075.1">
    <property type="nucleotide sequence ID" value="NZ_JACICA010000002.1"/>
</dbReference>
<keyword evidence="1" id="KW-0805">Transcription regulation</keyword>
<proteinExistence type="predicted"/>
<protein>
    <submittedName>
        <fullName evidence="6">CRP-like cAMP-binding protein</fullName>
    </submittedName>
</protein>
<dbReference type="PROSITE" id="PS50042">
    <property type="entry name" value="CNMP_BINDING_3"/>
    <property type="match status" value="1"/>
</dbReference>
<dbReference type="GO" id="GO:0003677">
    <property type="term" value="F:DNA binding"/>
    <property type="evidence" value="ECO:0007669"/>
    <property type="project" value="UniProtKB-KW"/>
</dbReference>
<accession>A0A7W5UI35</accession>
<sequence length="222" mass="25157">MENSQLIEALRLCPLFKGFSSQEMDELLSQIHYKLVDYSPKDIYVLAGMPCRHADIVVSGQMTARMVGLSGKFVEVDHRGPGSLMAPALIFVPNSEMPVSVETEEPTRIFRMTPAELKRLIDSNERIRTNFILVLSQINYFLTQKMRVLALFSVREKVVSLLKQIASKQQSEVITLTRSRQQIADSFGIQKFSLLRVLATLEEEGAIRVEGKTIRIVDRSKL</sequence>
<evidence type="ECO:0000313" key="7">
    <source>
        <dbReference type="Proteomes" id="UP000541425"/>
    </source>
</evidence>
<keyword evidence="3" id="KW-0804">Transcription</keyword>
<feature type="domain" description="HTH crp-type" evidence="5">
    <location>
        <begin position="152"/>
        <end position="220"/>
    </location>
</feature>
<dbReference type="InterPro" id="IPR012318">
    <property type="entry name" value="HTH_CRP"/>
</dbReference>
<dbReference type="GO" id="GO:0006355">
    <property type="term" value="P:regulation of DNA-templated transcription"/>
    <property type="evidence" value="ECO:0007669"/>
    <property type="project" value="InterPro"/>
</dbReference>
<dbReference type="Proteomes" id="UP000541425">
    <property type="component" value="Unassembled WGS sequence"/>
</dbReference>
<dbReference type="InterPro" id="IPR014710">
    <property type="entry name" value="RmlC-like_jellyroll"/>
</dbReference>
<evidence type="ECO:0000256" key="1">
    <source>
        <dbReference type="ARBA" id="ARBA00023015"/>
    </source>
</evidence>
<dbReference type="PROSITE" id="PS51063">
    <property type="entry name" value="HTH_CRP_2"/>
    <property type="match status" value="1"/>
</dbReference>
<feature type="domain" description="Cyclic nucleotide-binding" evidence="4">
    <location>
        <begin position="15"/>
        <end position="121"/>
    </location>
</feature>
<gene>
    <name evidence="6" type="ORF">FHS60_000753</name>
</gene>
<evidence type="ECO:0000256" key="2">
    <source>
        <dbReference type="ARBA" id="ARBA00023125"/>
    </source>
</evidence>
<evidence type="ECO:0000313" key="6">
    <source>
        <dbReference type="EMBL" id="MBB3702300.1"/>
    </source>
</evidence>
<dbReference type="Pfam" id="PF13545">
    <property type="entry name" value="HTH_Crp_2"/>
    <property type="match status" value="1"/>
</dbReference>